<feature type="non-terminal residue" evidence="1">
    <location>
        <position position="1"/>
    </location>
</feature>
<feature type="non-terminal residue" evidence="1">
    <location>
        <position position="369"/>
    </location>
</feature>
<name>A0A9N9NG31_FUNMO</name>
<evidence type="ECO:0000313" key="2">
    <source>
        <dbReference type="Proteomes" id="UP000789375"/>
    </source>
</evidence>
<proteinExistence type="predicted"/>
<organism evidence="1 2">
    <name type="scientific">Funneliformis mosseae</name>
    <name type="common">Endomycorrhizal fungus</name>
    <name type="synonym">Glomus mosseae</name>
    <dbReference type="NCBI Taxonomy" id="27381"/>
    <lineage>
        <taxon>Eukaryota</taxon>
        <taxon>Fungi</taxon>
        <taxon>Fungi incertae sedis</taxon>
        <taxon>Mucoromycota</taxon>
        <taxon>Glomeromycotina</taxon>
        <taxon>Glomeromycetes</taxon>
        <taxon>Glomerales</taxon>
        <taxon>Glomeraceae</taxon>
        <taxon>Funneliformis</taxon>
    </lineage>
</organism>
<accession>A0A9N9NG31</accession>
<evidence type="ECO:0000313" key="1">
    <source>
        <dbReference type="EMBL" id="CAG8731119.1"/>
    </source>
</evidence>
<keyword evidence="2" id="KW-1185">Reference proteome</keyword>
<dbReference type="Proteomes" id="UP000789375">
    <property type="component" value="Unassembled WGS sequence"/>
</dbReference>
<comment type="caution">
    <text evidence="1">The sequence shown here is derived from an EMBL/GenBank/DDBJ whole genome shotgun (WGS) entry which is preliminary data.</text>
</comment>
<dbReference type="AlphaFoldDB" id="A0A9N9NG31"/>
<reference evidence="1" key="1">
    <citation type="submission" date="2021-06" db="EMBL/GenBank/DDBJ databases">
        <authorList>
            <person name="Kallberg Y."/>
            <person name="Tangrot J."/>
            <person name="Rosling A."/>
        </authorList>
    </citation>
    <scope>NUCLEOTIDE SEQUENCE</scope>
    <source>
        <strain evidence="1">87-6 pot B 2015</strain>
    </source>
</reference>
<gene>
    <name evidence="1" type="ORF">FMOSSE_LOCUS15653</name>
</gene>
<sequence>NQDYHEDHSKLLNNNIDIITNVTDDYLQEAVESMVGKVGSGILKVDNVNLEEIFEKYRDECESRFDDIMDLRPTSQLTKIIPEVTWEKFILDTYPNHKISEKWEELIQGFFKPKNTLTEWEKAWRRLFDEKESSEDLVIKDTLYNILSPYIEAFKAPFNILKSGDLEENQYNSQFVNPILKNTLNAICSMDWRILEVPTRSSKYRRNSNIDPFLDKVLSAKRADGLARRWQSQEETFVYEQTGGPDVDDVTDFYVHDYKLVRTMRDVLNQRIILRLNDGIKDCNNLASFGALGHRDEVSLFWCTIHLRSYCLREYGSFRIPTIWQDLPVLSETIITCLKFFSFMKDNTMRIESRADQKMKLLSKRKIHT</sequence>
<dbReference type="EMBL" id="CAJVPP010016951">
    <property type="protein sequence ID" value="CAG8731119.1"/>
    <property type="molecule type" value="Genomic_DNA"/>
</dbReference>
<protein>
    <submittedName>
        <fullName evidence="1">7047_t:CDS:1</fullName>
    </submittedName>
</protein>